<dbReference type="Pfam" id="PF03705">
    <property type="entry name" value="CheR_N"/>
    <property type="match status" value="1"/>
</dbReference>
<dbReference type="InterPro" id="IPR036804">
    <property type="entry name" value="CheR_N_sf"/>
</dbReference>
<dbReference type="InterPro" id="IPR022642">
    <property type="entry name" value="CheR_C"/>
</dbReference>
<dbReference type="PRINTS" id="PR00996">
    <property type="entry name" value="CHERMTFRASE"/>
</dbReference>
<dbReference type="GO" id="GO:0032259">
    <property type="term" value="P:methylation"/>
    <property type="evidence" value="ECO:0007669"/>
    <property type="project" value="UniProtKB-KW"/>
</dbReference>
<dbReference type="Gene3D" id="3.40.50.150">
    <property type="entry name" value="Vaccinia Virus protein VP39"/>
    <property type="match status" value="1"/>
</dbReference>
<keyword evidence="4" id="KW-0808">Transferase</keyword>
<dbReference type="EMBL" id="NTFH01000003">
    <property type="protein sequence ID" value="PHQ16833.1"/>
    <property type="molecule type" value="Genomic_DNA"/>
</dbReference>
<dbReference type="InterPro" id="IPR050903">
    <property type="entry name" value="Bact_Chemotaxis_MeTrfase"/>
</dbReference>
<reference evidence="7 8" key="1">
    <citation type="submission" date="2017-09" db="EMBL/GenBank/DDBJ databases">
        <title>The draft genome sequences of Marinobacter sp. PWS21.</title>
        <authorList>
            <person name="Cao J."/>
        </authorList>
    </citation>
    <scope>NUCLEOTIDE SEQUENCE [LARGE SCALE GENOMIC DNA]</scope>
    <source>
        <strain evidence="7 8">PWS21</strain>
    </source>
</reference>
<evidence type="ECO:0000256" key="3">
    <source>
        <dbReference type="ARBA" id="ARBA00022603"/>
    </source>
</evidence>
<feature type="domain" description="CheR-type methyltransferase" evidence="6">
    <location>
        <begin position="1"/>
        <end position="280"/>
    </location>
</feature>
<dbReference type="InterPro" id="IPR022641">
    <property type="entry name" value="CheR_N"/>
</dbReference>
<dbReference type="RefSeq" id="WP_099613085.1">
    <property type="nucleotide sequence ID" value="NZ_KZ319367.1"/>
</dbReference>
<dbReference type="AlphaFoldDB" id="A0A2G1UQV4"/>
<dbReference type="GO" id="GO:0008983">
    <property type="term" value="F:protein-glutamate O-methyltransferase activity"/>
    <property type="evidence" value="ECO:0007669"/>
    <property type="project" value="UniProtKB-EC"/>
</dbReference>
<dbReference type="InterPro" id="IPR029063">
    <property type="entry name" value="SAM-dependent_MTases_sf"/>
</dbReference>
<keyword evidence="8" id="KW-1185">Reference proteome</keyword>
<dbReference type="Proteomes" id="UP000231409">
    <property type="component" value="Unassembled WGS sequence"/>
</dbReference>
<dbReference type="CDD" id="cd02440">
    <property type="entry name" value="AdoMet_MTases"/>
    <property type="match status" value="1"/>
</dbReference>
<dbReference type="SUPFAM" id="SSF53335">
    <property type="entry name" value="S-adenosyl-L-methionine-dependent methyltransferases"/>
    <property type="match status" value="1"/>
</dbReference>
<evidence type="ECO:0000256" key="4">
    <source>
        <dbReference type="ARBA" id="ARBA00022679"/>
    </source>
</evidence>
<dbReference type="EC" id="2.1.1.80" evidence="2"/>
<accession>A0A2G1UQV4</accession>
<evidence type="ECO:0000256" key="5">
    <source>
        <dbReference type="ARBA" id="ARBA00022691"/>
    </source>
</evidence>
<gene>
    <name evidence="7" type="ORF">CLH61_02345</name>
</gene>
<proteinExistence type="predicted"/>
<evidence type="ECO:0000256" key="2">
    <source>
        <dbReference type="ARBA" id="ARBA00012534"/>
    </source>
</evidence>
<comment type="catalytic activity">
    <reaction evidence="1">
        <text>L-glutamyl-[protein] + S-adenosyl-L-methionine = [protein]-L-glutamate 5-O-methyl ester + S-adenosyl-L-homocysteine</text>
        <dbReference type="Rhea" id="RHEA:24452"/>
        <dbReference type="Rhea" id="RHEA-COMP:10208"/>
        <dbReference type="Rhea" id="RHEA-COMP:10311"/>
        <dbReference type="ChEBI" id="CHEBI:29973"/>
        <dbReference type="ChEBI" id="CHEBI:57856"/>
        <dbReference type="ChEBI" id="CHEBI:59789"/>
        <dbReference type="ChEBI" id="CHEBI:82795"/>
        <dbReference type="EC" id="2.1.1.80"/>
    </reaction>
</comment>
<keyword evidence="3" id="KW-0489">Methyltransferase</keyword>
<dbReference type="InterPro" id="IPR000780">
    <property type="entry name" value="CheR_MeTrfase"/>
</dbReference>
<dbReference type="SMART" id="SM00138">
    <property type="entry name" value="MeTrc"/>
    <property type="match status" value="1"/>
</dbReference>
<dbReference type="Pfam" id="PF01739">
    <property type="entry name" value="CheR"/>
    <property type="match status" value="1"/>
</dbReference>
<evidence type="ECO:0000313" key="7">
    <source>
        <dbReference type="EMBL" id="PHQ16833.1"/>
    </source>
</evidence>
<dbReference type="PROSITE" id="PS50123">
    <property type="entry name" value="CHER"/>
    <property type="match status" value="1"/>
</dbReference>
<dbReference type="Gene3D" id="1.10.155.10">
    <property type="entry name" value="Chemotaxis receptor methyltransferase CheR, N-terminal domain"/>
    <property type="match status" value="1"/>
</dbReference>
<keyword evidence="5" id="KW-0949">S-adenosyl-L-methionine</keyword>
<evidence type="ECO:0000256" key="1">
    <source>
        <dbReference type="ARBA" id="ARBA00001541"/>
    </source>
</evidence>
<sequence>MTAEITQPDYESFRLFLHDACGILLGAASQKQVRRRLLRILGDHGLAGLPELADRLAGPGRNALREQVIDLLTRAESRWFTDELAFRFIAEQWLPAQGLPTQARNHVDRPLAIWSAACCTGEEPYGVAMLIEEFREAHPGRLADVTIVATDVAKGLLDTARQGEYDLMTGEDGLSAARRAAFFSQTGPDRWQVSPELRARVGFRKLNLREQSLPAGFDLVLCRNVLRYFTANVRQDLLTRVHRSLNPGGYLVLASTEAISGLTDLYEPVQCSPGIVYRKK</sequence>
<comment type="caution">
    <text evidence="7">The sequence shown here is derived from an EMBL/GenBank/DDBJ whole genome shotgun (WGS) entry which is preliminary data.</text>
</comment>
<dbReference type="SUPFAM" id="SSF47757">
    <property type="entry name" value="Chemotaxis receptor methyltransferase CheR, N-terminal domain"/>
    <property type="match status" value="1"/>
</dbReference>
<name>A0A2G1UQV4_9GAMM</name>
<organism evidence="7 8">
    <name type="scientific">Marinobacter profundi</name>
    <dbReference type="NCBI Taxonomy" id="2666256"/>
    <lineage>
        <taxon>Bacteria</taxon>
        <taxon>Pseudomonadati</taxon>
        <taxon>Pseudomonadota</taxon>
        <taxon>Gammaproteobacteria</taxon>
        <taxon>Pseudomonadales</taxon>
        <taxon>Marinobacteraceae</taxon>
        <taxon>Marinobacter</taxon>
    </lineage>
</organism>
<dbReference type="PANTHER" id="PTHR24422:SF21">
    <property type="entry name" value="CHEMOTAXIS PROTEIN METHYLTRANSFERASE 1"/>
    <property type="match status" value="1"/>
</dbReference>
<evidence type="ECO:0000313" key="8">
    <source>
        <dbReference type="Proteomes" id="UP000231409"/>
    </source>
</evidence>
<evidence type="ECO:0000259" key="6">
    <source>
        <dbReference type="PROSITE" id="PS50123"/>
    </source>
</evidence>
<dbReference type="PANTHER" id="PTHR24422">
    <property type="entry name" value="CHEMOTAXIS PROTEIN METHYLTRANSFERASE"/>
    <property type="match status" value="1"/>
</dbReference>
<protein>
    <recommendedName>
        <fullName evidence="2">protein-glutamate O-methyltransferase</fullName>
        <ecNumber evidence="2">2.1.1.80</ecNumber>
    </recommendedName>
</protein>